<evidence type="ECO:0000256" key="1">
    <source>
        <dbReference type="ARBA" id="ARBA00007637"/>
    </source>
</evidence>
<proteinExistence type="inferred from homology"/>
<keyword evidence="4" id="KW-1185">Reference proteome</keyword>
<dbReference type="EMBL" id="BRXR01000001">
    <property type="protein sequence ID" value="GLC31964.1"/>
    <property type="molecule type" value="Genomic_DNA"/>
</dbReference>
<feature type="domain" description="NAD-dependent epimerase/dehydratase" evidence="2">
    <location>
        <begin position="3"/>
        <end position="242"/>
    </location>
</feature>
<dbReference type="Gene3D" id="3.90.25.10">
    <property type="entry name" value="UDP-galactose 4-epimerase, domain 1"/>
    <property type="match status" value="1"/>
</dbReference>
<dbReference type="SUPFAM" id="SSF51735">
    <property type="entry name" value="NAD(P)-binding Rossmann-fold domains"/>
    <property type="match status" value="1"/>
</dbReference>
<evidence type="ECO:0000313" key="4">
    <source>
        <dbReference type="Proteomes" id="UP001208567"/>
    </source>
</evidence>
<dbReference type="Pfam" id="PF01370">
    <property type="entry name" value="Epimerase"/>
    <property type="match status" value="1"/>
</dbReference>
<name>A0ABQ5N9R9_9CLOT</name>
<organism evidence="3 4">
    <name type="scientific">Clostridium omnivorum</name>
    <dbReference type="NCBI Taxonomy" id="1604902"/>
    <lineage>
        <taxon>Bacteria</taxon>
        <taxon>Bacillati</taxon>
        <taxon>Bacillota</taxon>
        <taxon>Clostridia</taxon>
        <taxon>Eubacteriales</taxon>
        <taxon>Clostridiaceae</taxon>
        <taxon>Clostridium</taxon>
    </lineage>
</organism>
<sequence length="317" mass="35239">MNILVTGGAGFIGRWIVKRLAEDNHFVWILDDLSNSSTKNIEALLLKYPSISFVKGDITNSADLENIFKNKFDICYHLAAFINVQESIDKPKVTFENDVMGTFNVLEHCKLNNTKMVYMSTCMVYDAAGEIGGISEGHSTCPASPYAASKLAGEQLALSYYYAYGLPVTVLRPFNTYGPYQKRDSEGGVISIFINNKLKREPLSIYGSGRQTRDFLYVKDCADFVVEAGYSVKTNGKVINAGTGFDISISELAKLIAGGEDNIKYVPHIHPQSEIKKLLCDDSYAYELIGWKPKVTLVEGILKTEEFLKNQFLLEGV</sequence>
<dbReference type="InterPro" id="IPR036291">
    <property type="entry name" value="NAD(P)-bd_dom_sf"/>
</dbReference>
<evidence type="ECO:0000313" key="3">
    <source>
        <dbReference type="EMBL" id="GLC31964.1"/>
    </source>
</evidence>
<dbReference type="PANTHER" id="PTHR43000">
    <property type="entry name" value="DTDP-D-GLUCOSE 4,6-DEHYDRATASE-RELATED"/>
    <property type="match status" value="1"/>
</dbReference>
<dbReference type="Proteomes" id="UP001208567">
    <property type="component" value="Unassembled WGS sequence"/>
</dbReference>
<comment type="caution">
    <text evidence="3">The sequence shown here is derived from an EMBL/GenBank/DDBJ whole genome shotgun (WGS) entry which is preliminary data.</text>
</comment>
<reference evidence="3 4" key="1">
    <citation type="journal article" date="2024" name="Int. J. Syst. Evol. Microbiol.">
        <title>Clostridium omnivorum sp. nov., isolated from anoxic soil under the treatment of reductive soil disinfestation.</title>
        <authorList>
            <person name="Ueki A."/>
            <person name="Tonouchi A."/>
            <person name="Kaku N."/>
            <person name="Honma S."/>
            <person name="Ueki K."/>
        </authorList>
    </citation>
    <scope>NUCLEOTIDE SEQUENCE [LARGE SCALE GENOMIC DNA]</scope>
    <source>
        <strain evidence="3 4">E14</strain>
    </source>
</reference>
<dbReference type="InterPro" id="IPR001509">
    <property type="entry name" value="Epimerase_deHydtase"/>
</dbReference>
<evidence type="ECO:0000259" key="2">
    <source>
        <dbReference type="Pfam" id="PF01370"/>
    </source>
</evidence>
<protein>
    <submittedName>
        <fullName evidence="3">NAD-dependent dehydratase</fullName>
    </submittedName>
</protein>
<dbReference type="RefSeq" id="WP_264851278.1">
    <property type="nucleotide sequence ID" value="NZ_BRXR01000001.1"/>
</dbReference>
<comment type="similarity">
    <text evidence="1">Belongs to the NAD(P)-dependent epimerase/dehydratase family.</text>
</comment>
<accession>A0ABQ5N9R9</accession>
<gene>
    <name evidence="3" type="ORF">bsdE14_33740</name>
</gene>
<dbReference type="Gene3D" id="3.40.50.720">
    <property type="entry name" value="NAD(P)-binding Rossmann-like Domain"/>
    <property type="match status" value="1"/>
</dbReference>